<dbReference type="AlphaFoldDB" id="C7GEM3"/>
<dbReference type="EMBL" id="ABYJ02000181">
    <property type="protein sequence ID" value="EEU99710.1"/>
    <property type="molecule type" value="Genomic_DNA"/>
</dbReference>
<evidence type="ECO:0000313" key="2">
    <source>
        <dbReference type="Proteomes" id="UP000004828"/>
    </source>
</evidence>
<dbReference type="HOGENOM" id="CLU_2791363_0_0_9"/>
<gene>
    <name evidence="1" type="ORF">ROSINTL182_08375</name>
</gene>
<comment type="caution">
    <text evidence="1">The sequence shown here is derived from an EMBL/GenBank/DDBJ whole genome shotgun (WGS) entry which is preliminary data.</text>
</comment>
<proteinExistence type="predicted"/>
<reference evidence="1 2" key="1">
    <citation type="submission" date="2009-08" db="EMBL/GenBank/DDBJ databases">
        <authorList>
            <person name="Weinstock G."/>
            <person name="Sodergren E."/>
            <person name="Clifton S."/>
            <person name="Fulton L."/>
            <person name="Fulton B."/>
            <person name="Courtney L."/>
            <person name="Fronick C."/>
            <person name="Harrison M."/>
            <person name="Strong C."/>
            <person name="Farmer C."/>
            <person name="Delahaunty K."/>
            <person name="Markovic C."/>
            <person name="Hall O."/>
            <person name="Minx P."/>
            <person name="Tomlinson C."/>
            <person name="Mitreva M."/>
            <person name="Nelson J."/>
            <person name="Hou S."/>
            <person name="Wollam A."/>
            <person name="Pepin K.H."/>
            <person name="Johnson M."/>
            <person name="Bhonagiri V."/>
            <person name="Nash W.E."/>
            <person name="Warren W."/>
            <person name="Chinwalla A."/>
            <person name="Mardis E.R."/>
            <person name="Wilson R.K."/>
        </authorList>
    </citation>
    <scope>NUCLEOTIDE SEQUENCE [LARGE SCALE GENOMIC DNA]</scope>
    <source>
        <strain evidence="1 2">L1-82</strain>
    </source>
</reference>
<sequence>MQYNGNEIYATRYMKSLFLFGRRWHLEHKLNILAERKFAVPSKITFRITAEHGVNFIEFCDAVVECGF</sequence>
<accession>C7GEM3</accession>
<name>C7GEM3_9FIRM</name>
<protein>
    <submittedName>
        <fullName evidence="1">Uncharacterized protein</fullName>
    </submittedName>
</protein>
<dbReference type="Proteomes" id="UP000004828">
    <property type="component" value="Unassembled WGS sequence"/>
</dbReference>
<organism evidence="1 2">
    <name type="scientific">Roseburia intestinalis L1-82</name>
    <dbReference type="NCBI Taxonomy" id="536231"/>
    <lineage>
        <taxon>Bacteria</taxon>
        <taxon>Bacillati</taxon>
        <taxon>Bacillota</taxon>
        <taxon>Clostridia</taxon>
        <taxon>Lachnospirales</taxon>
        <taxon>Lachnospiraceae</taxon>
        <taxon>Roseburia</taxon>
    </lineage>
</organism>
<evidence type="ECO:0000313" key="1">
    <source>
        <dbReference type="EMBL" id="EEU99710.1"/>
    </source>
</evidence>